<dbReference type="Pfam" id="PF00023">
    <property type="entry name" value="Ank"/>
    <property type="match status" value="1"/>
</dbReference>
<gene>
    <name evidence="2" type="ORF">GSB_155406</name>
</gene>
<keyword evidence="1" id="KW-0040">ANK repeat</keyword>
<dbReference type="InterPro" id="IPR002110">
    <property type="entry name" value="Ankyrin_rpt"/>
</dbReference>
<dbReference type="PANTHER" id="PTHR24120:SF4">
    <property type="entry name" value="GH07239P"/>
    <property type="match status" value="1"/>
</dbReference>
<dbReference type="PROSITE" id="PS50297">
    <property type="entry name" value="ANK_REP_REGION"/>
    <property type="match status" value="2"/>
</dbReference>
<dbReference type="AlphaFoldDB" id="V6TNU3"/>
<dbReference type="InterPro" id="IPR036770">
    <property type="entry name" value="Ankyrin_rpt-contain_sf"/>
</dbReference>
<reference evidence="3" key="1">
    <citation type="submission" date="2012-02" db="EMBL/GenBank/DDBJ databases">
        <title>Genome sequencing of Giardia lamblia Genotypes A2 and B isolates (DH and GS) and comparative analysis with the genomes of Genotypes A1 and E (WB and Pig).</title>
        <authorList>
            <person name="Adam R."/>
            <person name="Dahlstrom E."/>
            <person name="Martens C."/>
            <person name="Bruno D."/>
            <person name="Barbian K."/>
            <person name="Porcella S.F."/>
            <person name="Nash T."/>
        </authorList>
    </citation>
    <scope>NUCLEOTIDE SEQUENCE</scope>
    <source>
        <strain evidence="3">GS</strain>
    </source>
</reference>
<dbReference type="Gene3D" id="1.25.40.20">
    <property type="entry name" value="Ankyrin repeat-containing domain"/>
    <property type="match status" value="2"/>
</dbReference>
<dbReference type="EMBL" id="AHHH01000233">
    <property type="protein sequence ID" value="ESU40396.1"/>
    <property type="molecule type" value="Genomic_DNA"/>
</dbReference>
<dbReference type="OrthoDB" id="1577640at2759"/>
<dbReference type="Proteomes" id="UP000018040">
    <property type="component" value="Unassembled WGS sequence"/>
</dbReference>
<name>V6TNU3_GIAIN</name>
<evidence type="ECO:0000313" key="3">
    <source>
        <dbReference type="Proteomes" id="UP000018040"/>
    </source>
</evidence>
<dbReference type="PANTHER" id="PTHR24120">
    <property type="entry name" value="GH07239P"/>
    <property type="match status" value="1"/>
</dbReference>
<feature type="non-terminal residue" evidence="2">
    <location>
        <position position="1"/>
    </location>
</feature>
<dbReference type="SUPFAM" id="SSF48403">
    <property type="entry name" value="Ankyrin repeat"/>
    <property type="match status" value="1"/>
</dbReference>
<accession>V6TNU3</accession>
<comment type="caution">
    <text evidence="2">The sequence shown here is derived from an EMBL/GenBank/DDBJ whole genome shotgun (WGS) entry which is preliminary data.</text>
</comment>
<dbReference type="SMART" id="SM00248">
    <property type="entry name" value="ANK"/>
    <property type="match status" value="5"/>
</dbReference>
<protein>
    <submittedName>
        <fullName evidence="2">Ankyrin repeat protein</fullName>
    </submittedName>
</protein>
<dbReference type="PROSITE" id="PS50088">
    <property type="entry name" value="ANK_REPEAT"/>
    <property type="match status" value="2"/>
</dbReference>
<feature type="repeat" description="ANK" evidence="1">
    <location>
        <begin position="57"/>
        <end position="77"/>
    </location>
</feature>
<evidence type="ECO:0000313" key="2">
    <source>
        <dbReference type="EMBL" id="ESU40396.1"/>
    </source>
</evidence>
<organism evidence="2 3">
    <name type="scientific">Giardia intestinalis</name>
    <name type="common">Giardia lamblia</name>
    <dbReference type="NCBI Taxonomy" id="5741"/>
    <lineage>
        <taxon>Eukaryota</taxon>
        <taxon>Metamonada</taxon>
        <taxon>Diplomonadida</taxon>
        <taxon>Hexamitidae</taxon>
        <taxon>Giardiinae</taxon>
        <taxon>Giardia</taxon>
    </lineage>
</organism>
<sequence>ISGAVRASEPELLTTVPPASSLITGNSSWTDLMRAAANGNIEAVKRHLADKDKKNSDGGTALMVAARAGRVEVVEFLDPTDKNGVTALMRAAEKGAVEDVALLIQCGTNKQDNYGYTALMYAAENGHTERVKLLAEQESGTQAKDSRTALVDAVTDNSVGCARLFAEREGGMETACVRRGFPPGTPVLDIGRQRVQ</sequence>
<feature type="repeat" description="ANK" evidence="1">
    <location>
        <begin position="114"/>
        <end position="146"/>
    </location>
</feature>
<evidence type="ECO:0000256" key="1">
    <source>
        <dbReference type="PROSITE-ProRule" id="PRU00023"/>
    </source>
</evidence>
<dbReference type="Pfam" id="PF12796">
    <property type="entry name" value="Ank_2"/>
    <property type="match status" value="1"/>
</dbReference>
<reference evidence="2 3" key="2">
    <citation type="journal article" date="2013" name="Genome Biol. Evol.">
        <title>Genome sequencing of Giardia lamblia genotypes A2 and B isolates (DH and GS) and comparative analysis with the genomes of genotypes A1 and E (WB and Pig).</title>
        <authorList>
            <person name="Adam R.D."/>
            <person name="Dahlstrom E.W."/>
            <person name="Martens C.A."/>
            <person name="Bruno D.P."/>
            <person name="Barbian K.D."/>
            <person name="Ricklefs S.M."/>
            <person name="Hernandez M.M."/>
            <person name="Narla N.P."/>
            <person name="Patel R.B."/>
            <person name="Porcella S.F."/>
            <person name="Nash T.E."/>
        </authorList>
    </citation>
    <scope>NUCLEOTIDE SEQUENCE [LARGE SCALE GENOMIC DNA]</scope>
    <source>
        <strain evidence="2 3">GS</strain>
    </source>
</reference>
<proteinExistence type="predicted"/>